<dbReference type="PROSITE" id="PS51392">
    <property type="entry name" value="KEN"/>
    <property type="match status" value="1"/>
</dbReference>
<evidence type="ECO:0000259" key="6">
    <source>
        <dbReference type="PROSITE" id="PS51392"/>
    </source>
</evidence>
<dbReference type="InterPro" id="IPR045133">
    <property type="entry name" value="IRE1/2-like"/>
</dbReference>
<evidence type="ECO:0000259" key="5">
    <source>
        <dbReference type="PROSITE" id="PS50011"/>
    </source>
</evidence>
<dbReference type="Pfam" id="PF07714">
    <property type="entry name" value="PK_Tyr_Ser-Thr"/>
    <property type="match status" value="1"/>
</dbReference>
<protein>
    <submittedName>
        <fullName evidence="8">Inactive serine/threonine-protein kinase/endoribonuclease IRE1-like</fullName>
    </submittedName>
</protein>
<accession>A0ABM0VZF6</accession>
<evidence type="ECO:0000256" key="2">
    <source>
        <dbReference type="ARBA" id="ARBA00022741"/>
    </source>
</evidence>
<keyword evidence="7" id="KW-1185">Reference proteome</keyword>
<dbReference type="Gene3D" id="1.10.510.10">
    <property type="entry name" value="Transferase(Phosphotransferase) domain 1"/>
    <property type="match status" value="1"/>
</dbReference>
<dbReference type="GeneID" id="104744250"/>
<reference evidence="7" key="1">
    <citation type="journal article" date="2014" name="Nat. Commun.">
        <title>The emerging biofuel crop Camelina sativa retains a highly undifferentiated hexaploid genome structure.</title>
        <authorList>
            <person name="Kagale S."/>
            <person name="Koh C."/>
            <person name="Nixon J."/>
            <person name="Bollina V."/>
            <person name="Clarke W.E."/>
            <person name="Tuteja R."/>
            <person name="Spillane C."/>
            <person name="Robinson S.J."/>
            <person name="Links M.G."/>
            <person name="Clarke C."/>
            <person name="Higgins E.E."/>
            <person name="Huebert T."/>
            <person name="Sharpe A.G."/>
            <person name="Parkin I.A."/>
        </authorList>
    </citation>
    <scope>NUCLEOTIDE SEQUENCE [LARGE SCALE GENOMIC DNA]</scope>
    <source>
        <strain evidence="7">cv. DH55</strain>
    </source>
</reference>
<name>A0ABM0VZF6_CAMSA</name>
<organism evidence="7 8">
    <name type="scientific">Camelina sativa</name>
    <name type="common">False flax</name>
    <name type="synonym">Myagrum sativum</name>
    <dbReference type="NCBI Taxonomy" id="90675"/>
    <lineage>
        <taxon>Eukaryota</taxon>
        <taxon>Viridiplantae</taxon>
        <taxon>Streptophyta</taxon>
        <taxon>Embryophyta</taxon>
        <taxon>Tracheophyta</taxon>
        <taxon>Spermatophyta</taxon>
        <taxon>Magnoliopsida</taxon>
        <taxon>eudicotyledons</taxon>
        <taxon>Gunneridae</taxon>
        <taxon>Pentapetalae</taxon>
        <taxon>rosids</taxon>
        <taxon>malvids</taxon>
        <taxon>Brassicales</taxon>
        <taxon>Brassicaceae</taxon>
        <taxon>Camelineae</taxon>
        <taxon>Camelina</taxon>
    </lineage>
</organism>
<dbReference type="RefSeq" id="XP_010463571.1">
    <property type="nucleotide sequence ID" value="XM_010465269.2"/>
</dbReference>
<dbReference type="InterPro" id="IPR038357">
    <property type="entry name" value="KEN_sf"/>
</dbReference>
<dbReference type="Proteomes" id="UP000694864">
    <property type="component" value="Chromosome 15"/>
</dbReference>
<dbReference type="PANTHER" id="PTHR13954">
    <property type="entry name" value="IRE1-RELATED"/>
    <property type="match status" value="1"/>
</dbReference>
<feature type="domain" description="KEN" evidence="6">
    <location>
        <begin position="201"/>
        <end position="349"/>
    </location>
</feature>
<keyword evidence="1" id="KW-0732">Signal</keyword>
<dbReference type="PROSITE" id="PS50011">
    <property type="entry name" value="PROTEIN_KINASE_DOM"/>
    <property type="match status" value="1"/>
</dbReference>
<evidence type="ECO:0000256" key="3">
    <source>
        <dbReference type="ARBA" id="ARBA00022840"/>
    </source>
</evidence>
<evidence type="ECO:0000313" key="8">
    <source>
        <dbReference type="RefSeq" id="XP_010463571.1"/>
    </source>
</evidence>
<evidence type="ECO:0000256" key="4">
    <source>
        <dbReference type="SAM" id="MobiDB-lite"/>
    </source>
</evidence>
<feature type="domain" description="Protein kinase" evidence="5">
    <location>
        <begin position="1"/>
        <end position="349"/>
    </location>
</feature>
<keyword evidence="3" id="KW-0067">ATP-binding</keyword>
<dbReference type="InterPro" id="IPR000719">
    <property type="entry name" value="Prot_kinase_dom"/>
</dbReference>
<dbReference type="Gene3D" id="1.20.1440.180">
    <property type="entry name" value="KEN domain"/>
    <property type="match status" value="1"/>
</dbReference>
<dbReference type="InterPro" id="IPR001245">
    <property type="entry name" value="Ser-Thr/Tyr_kinase_cat_dom"/>
</dbReference>
<dbReference type="InterPro" id="IPR010513">
    <property type="entry name" value="KEN_dom"/>
</dbReference>
<feature type="region of interest" description="Disordered" evidence="4">
    <location>
        <begin position="224"/>
        <end position="246"/>
    </location>
</feature>
<proteinExistence type="predicted"/>
<evidence type="ECO:0000256" key="1">
    <source>
        <dbReference type="ARBA" id="ARBA00022729"/>
    </source>
</evidence>
<dbReference type="SMART" id="SM00220">
    <property type="entry name" value="S_TKc"/>
    <property type="match status" value="1"/>
</dbReference>
<evidence type="ECO:0000313" key="7">
    <source>
        <dbReference type="Proteomes" id="UP000694864"/>
    </source>
</evidence>
<dbReference type="InterPro" id="IPR011009">
    <property type="entry name" value="Kinase-like_dom_sf"/>
</dbReference>
<keyword evidence="2" id="KW-0547">Nucleotide-binding</keyword>
<reference evidence="8" key="2">
    <citation type="submission" date="2025-08" db="UniProtKB">
        <authorList>
            <consortium name="RefSeq"/>
        </authorList>
    </citation>
    <scope>IDENTIFICATION</scope>
    <source>
        <tissue evidence="8">Leaf</tissue>
    </source>
</reference>
<sequence length="349" mass="40914">MAFSTSYKTAQRDWYKVQDTKLLVSHDVVEKGHEFESLLGFYDPGKKLMVKRMARSDENKERMQREYTNLEAFQKHPNILEWVTFDEDDSFLYLSQERWSFSLEELVKYFRSSQHTQSPQQPPEHLDTYIKNTGMILDKPSIGRVMLDLMEQVASGLKHLQKIGYVHRDLNPKNIVIVCGTEFMTAKIANFCTAQDSNMPSPHKHKTISHYHTGFQPQEQIKNNEQRKPFETSQGTSKPKKPSPETKDADLFSFGCILFYSLTLGKTIHPNHFQDVRALIRLIRNQYSHFRELSTNIQIQALYKGTLEGMEEYYSGIFPGLLTTVYKEVWLVMRKPVAGYEEFLREYYY</sequence>
<dbReference type="SUPFAM" id="SSF56112">
    <property type="entry name" value="Protein kinase-like (PK-like)"/>
    <property type="match status" value="1"/>
</dbReference>
<dbReference type="PANTHER" id="PTHR13954:SF6">
    <property type="entry name" value="NON-SPECIFIC SERINE_THREONINE PROTEIN KINASE"/>
    <property type="match status" value="1"/>
</dbReference>
<gene>
    <name evidence="8" type="primary">LOC104744250</name>
</gene>